<evidence type="ECO:0000256" key="4">
    <source>
        <dbReference type="ARBA" id="ARBA00022989"/>
    </source>
</evidence>
<feature type="transmembrane region" description="Helical" evidence="6">
    <location>
        <begin position="66"/>
        <end position="84"/>
    </location>
</feature>
<dbReference type="AlphaFoldDB" id="A0A9D1NX18"/>
<evidence type="ECO:0000313" key="8">
    <source>
        <dbReference type="Proteomes" id="UP000886889"/>
    </source>
</evidence>
<evidence type="ECO:0000313" key="7">
    <source>
        <dbReference type="EMBL" id="HIV22410.1"/>
    </source>
</evidence>
<name>A0A9D1NX18_9FIRM</name>
<keyword evidence="4 6" id="KW-1133">Transmembrane helix</keyword>
<dbReference type="GO" id="GO:0008360">
    <property type="term" value="P:regulation of cell shape"/>
    <property type="evidence" value="ECO:0007669"/>
    <property type="project" value="UniProtKB-KW"/>
</dbReference>
<dbReference type="GO" id="GO:0032153">
    <property type="term" value="C:cell division site"/>
    <property type="evidence" value="ECO:0007669"/>
    <property type="project" value="TreeGrafter"/>
</dbReference>
<reference evidence="7" key="2">
    <citation type="journal article" date="2021" name="PeerJ">
        <title>Extensive microbial diversity within the chicken gut microbiome revealed by metagenomics and culture.</title>
        <authorList>
            <person name="Gilroy R."/>
            <person name="Ravi A."/>
            <person name="Getino M."/>
            <person name="Pursley I."/>
            <person name="Horton D.L."/>
            <person name="Alikhan N.F."/>
            <person name="Baker D."/>
            <person name="Gharbi K."/>
            <person name="Hall N."/>
            <person name="Watson M."/>
            <person name="Adriaenssens E.M."/>
            <person name="Foster-Nyarko E."/>
            <person name="Jarju S."/>
            <person name="Secka A."/>
            <person name="Antonio M."/>
            <person name="Oren A."/>
            <person name="Chaudhuri R.R."/>
            <person name="La Ragione R."/>
            <person name="Hildebrand F."/>
            <person name="Pallen M.J."/>
        </authorList>
    </citation>
    <scope>NUCLEOTIDE SEQUENCE</scope>
    <source>
        <strain evidence="7">ChiBcec6-7307</strain>
    </source>
</reference>
<feature type="transmembrane region" description="Helical" evidence="6">
    <location>
        <begin position="41"/>
        <end position="59"/>
    </location>
</feature>
<dbReference type="PANTHER" id="PTHR30474:SF1">
    <property type="entry name" value="PEPTIDOGLYCAN GLYCOSYLTRANSFERASE MRDB"/>
    <property type="match status" value="1"/>
</dbReference>
<feature type="transmembrane region" description="Helical" evidence="6">
    <location>
        <begin position="272"/>
        <end position="292"/>
    </location>
</feature>
<comment type="subcellular location">
    <subcellularLocation>
        <location evidence="1">Membrane</location>
        <topology evidence="1">Multi-pass membrane protein</topology>
    </subcellularLocation>
</comment>
<evidence type="ECO:0000256" key="1">
    <source>
        <dbReference type="ARBA" id="ARBA00004141"/>
    </source>
</evidence>
<proteinExistence type="predicted"/>
<keyword evidence="5 6" id="KW-0472">Membrane</keyword>
<dbReference type="EMBL" id="DVOS01000005">
    <property type="protein sequence ID" value="HIV22410.1"/>
    <property type="molecule type" value="Genomic_DNA"/>
</dbReference>
<dbReference type="InterPro" id="IPR001182">
    <property type="entry name" value="FtsW/RodA"/>
</dbReference>
<feature type="transmembrane region" description="Helical" evidence="6">
    <location>
        <begin position="127"/>
        <end position="145"/>
    </location>
</feature>
<reference evidence="7" key="1">
    <citation type="submission" date="2020-10" db="EMBL/GenBank/DDBJ databases">
        <authorList>
            <person name="Gilroy R."/>
        </authorList>
    </citation>
    <scope>NUCLEOTIDE SEQUENCE</scope>
    <source>
        <strain evidence="7">ChiBcec6-7307</strain>
    </source>
</reference>
<gene>
    <name evidence="7" type="ORF">IAC80_00580</name>
</gene>
<organism evidence="7 8">
    <name type="scientific">Candidatus Merdiplasma excrementigallinarum</name>
    <dbReference type="NCBI Taxonomy" id="2840864"/>
    <lineage>
        <taxon>Bacteria</taxon>
        <taxon>Bacillati</taxon>
        <taxon>Bacillota</taxon>
        <taxon>Clostridia</taxon>
        <taxon>Lachnospirales</taxon>
        <taxon>Lachnospiraceae</taxon>
        <taxon>Lachnospiraceae incertae sedis</taxon>
        <taxon>Candidatus Merdiplasma</taxon>
    </lineage>
</organism>
<evidence type="ECO:0000256" key="2">
    <source>
        <dbReference type="ARBA" id="ARBA00022692"/>
    </source>
</evidence>
<evidence type="ECO:0000256" key="5">
    <source>
        <dbReference type="ARBA" id="ARBA00023136"/>
    </source>
</evidence>
<feature type="transmembrane region" description="Helical" evidence="6">
    <location>
        <begin position="12"/>
        <end position="29"/>
    </location>
</feature>
<feature type="transmembrane region" description="Helical" evidence="6">
    <location>
        <begin position="151"/>
        <end position="170"/>
    </location>
</feature>
<dbReference type="GO" id="GO:0015648">
    <property type="term" value="F:lipid-linked peptidoglycan transporter activity"/>
    <property type="evidence" value="ECO:0007669"/>
    <property type="project" value="TreeGrafter"/>
</dbReference>
<dbReference type="Pfam" id="PF01098">
    <property type="entry name" value="FTSW_RODA_SPOVE"/>
    <property type="match status" value="1"/>
</dbReference>
<keyword evidence="2 6" id="KW-0812">Transmembrane</keyword>
<keyword evidence="3" id="KW-0133">Cell shape</keyword>
<feature type="transmembrane region" description="Helical" evidence="6">
    <location>
        <begin position="177"/>
        <end position="194"/>
    </location>
</feature>
<dbReference type="Proteomes" id="UP000886889">
    <property type="component" value="Unassembled WGS sequence"/>
</dbReference>
<dbReference type="GO" id="GO:0051301">
    <property type="term" value="P:cell division"/>
    <property type="evidence" value="ECO:0007669"/>
    <property type="project" value="InterPro"/>
</dbReference>
<comment type="caution">
    <text evidence="7">The sequence shown here is derived from an EMBL/GenBank/DDBJ whole genome shotgun (WGS) entry which is preliminary data.</text>
</comment>
<evidence type="ECO:0000256" key="3">
    <source>
        <dbReference type="ARBA" id="ARBA00022960"/>
    </source>
</evidence>
<dbReference type="PANTHER" id="PTHR30474">
    <property type="entry name" value="CELL CYCLE PROTEIN"/>
    <property type="match status" value="1"/>
</dbReference>
<dbReference type="GO" id="GO:0005886">
    <property type="term" value="C:plasma membrane"/>
    <property type="evidence" value="ECO:0007669"/>
    <property type="project" value="TreeGrafter"/>
</dbReference>
<feature type="transmembrane region" description="Helical" evidence="6">
    <location>
        <begin position="304"/>
        <end position="329"/>
    </location>
</feature>
<protein>
    <submittedName>
        <fullName evidence="7">Rod shape-determining protein RodA</fullName>
    </submittedName>
</protein>
<sequence>MLRQYRLRDYRFSLILWVAAISTLGILLIGSAQQSTQQRQIWGLALGLTLMIILSFVDYTWLLNFYWFFYLAGNALLVAVLLVGENINGATRWIRIGIQFQPSDVMKIILILFFAKFFSKHEDKLNTLKIVLLSLFLAAIPLALIEAEPDLSTTIVTALTFCAIIFVAGLSYKIIGGIFLAAVPIGVVLFSIIMQPGQTLIENYQLRRILAWLRPSDYSSEAYQQTNSIIAIGSGQLYGKGLDNNMVSSVKNGNFIAEPQTDFIFAVAGEELGFLGCCLIVILELLIALECIRIGRRARDLSGTLICCGIASLIVFQSSLNICVATGLMPNTGIPLPFVSYGVTSLVSLCMGLGIVLNVGLQARKY</sequence>
<accession>A0A9D1NX18</accession>
<feature type="transmembrane region" description="Helical" evidence="6">
    <location>
        <begin position="341"/>
        <end position="361"/>
    </location>
</feature>
<evidence type="ECO:0000256" key="6">
    <source>
        <dbReference type="SAM" id="Phobius"/>
    </source>
</evidence>